<evidence type="ECO:0000313" key="2">
    <source>
        <dbReference type="Proteomes" id="UP000054324"/>
    </source>
</evidence>
<protein>
    <submittedName>
        <fullName evidence="1">Uncharacterized protein</fullName>
    </submittedName>
</protein>
<dbReference type="Proteomes" id="UP000054324">
    <property type="component" value="Unassembled WGS sequence"/>
</dbReference>
<dbReference type="OrthoDB" id="9984275at2759"/>
<dbReference type="STRING" id="6198.A0A075AEM8"/>
<name>A0A075AEM8_OPIVI</name>
<dbReference type="GeneID" id="20320119"/>
<organism evidence="1 2">
    <name type="scientific">Opisthorchis viverrini</name>
    <name type="common">Southeast Asian liver fluke</name>
    <dbReference type="NCBI Taxonomy" id="6198"/>
    <lineage>
        <taxon>Eukaryota</taxon>
        <taxon>Metazoa</taxon>
        <taxon>Spiralia</taxon>
        <taxon>Lophotrochozoa</taxon>
        <taxon>Platyhelminthes</taxon>
        <taxon>Trematoda</taxon>
        <taxon>Digenea</taxon>
        <taxon>Opisthorchiida</taxon>
        <taxon>Opisthorchiata</taxon>
        <taxon>Opisthorchiidae</taxon>
        <taxon>Opisthorchis</taxon>
    </lineage>
</organism>
<dbReference type="EMBL" id="KL596736">
    <property type="protein sequence ID" value="KER26879.1"/>
    <property type="molecule type" value="Genomic_DNA"/>
</dbReference>
<proteinExistence type="predicted"/>
<keyword evidence="2" id="KW-1185">Reference proteome</keyword>
<reference evidence="1 2" key="1">
    <citation type="submission" date="2013-11" db="EMBL/GenBank/DDBJ databases">
        <title>Opisthorchis viverrini - life in the bile duct.</title>
        <authorList>
            <person name="Young N.D."/>
            <person name="Nagarajan N."/>
            <person name="Lin S.J."/>
            <person name="Korhonen P.K."/>
            <person name="Jex A.R."/>
            <person name="Hall R.S."/>
            <person name="Safavi-Hemami H."/>
            <person name="Kaewkong W."/>
            <person name="Bertrand D."/>
            <person name="Gao S."/>
            <person name="Seet Q."/>
            <person name="Wongkham S."/>
            <person name="Teh B.T."/>
            <person name="Wongkham C."/>
            <person name="Intapan P.M."/>
            <person name="Maleewong W."/>
            <person name="Yang X."/>
            <person name="Hu M."/>
            <person name="Wang Z."/>
            <person name="Hofmann A."/>
            <person name="Sternberg P.W."/>
            <person name="Tan P."/>
            <person name="Wang J."/>
            <person name="Gasser R.B."/>
        </authorList>
    </citation>
    <scope>NUCLEOTIDE SEQUENCE [LARGE SCALE GENOMIC DNA]</scope>
</reference>
<dbReference type="AlphaFoldDB" id="A0A075AEM8"/>
<dbReference type="CTD" id="20320119"/>
<dbReference type="InterPro" id="IPR011990">
    <property type="entry name" value="TPR-like_helical_dom_sf"/>
</dbReference>
<dbReference type="SUPFAM" id="SSF48452">
    <property type="entry name" value="TPR-like"/>
    <property type="match status" value="1"/>
</dbReference>
<dbReference type="Gene3D" id="1.25.40.10">
    <property type="entry name" value="Tetratricopeptide repeat domain"/>
    <property type="match status" value="1"/>
</dbReference>
<dbReference type="RefSeq" id="XP_009169348.1">
    <property type="nucleotide sequence ID" value="XM_009171084.1"/>
</dbReference>
<dbReference type="Pfam" id="PF14938">
    <property type="entry name" value="SNAP"/>
    <property type="match status" value="1"/>
</dbReference>
<dbReference type="KEGG" id="ovi:T265_05937"/>
<gene>
    <name evidence="1" type="ORF">T265_05937</name>
</gene>
<evidence type="ECO:0000313" key="1">
    <source>
        <dbReference type="EMBL" id="KER26879.1"/>
    </source>
</evidence>
<sequence length="72" mass="8105">MTVPSFPQYDTPTVITYLSVLQKLSDALEQENVEAFTAAVQEYDNITRLDPWITSLLLKLKKTIGGDDEDIT</sequence>
<accession>A0A075AEM8</accession>